<accession>A0A5D4T6Q3</accession>
<dbReference type="Gene3D" id="6.10.250.3150">
    <property type="match status" value="1"/>
</dbReference>
<dbReference type="RefSeq" id="WP_148993132.1">
    <property type="nucleotide sequence ID" value="NZ_VTEW01000031.1"/>
</dbReference>
<dbReference type="InterPro" id="IPR016047">
    <property type="entry name" value="M23ase_b-sheet_dom"/>
</dbReference>
<dbReference type="Proteomes" id="UP000325054">
    <property type="component" value="Unassembled WGS sequence"/>
</dbReference>
<dbReference type="InterPro" id="IPR050570">
    <property type="entry name" value="Cell_wall_metabolism_enzyme"/>
</dbReference>
<reference evidence="5 6" key="1">
    <citation type="submission" date="2019-08" db="EMBL/GenBank/DDBJ databases">
        <title>Bacillus genomes from the desert of Cuatro Cienegas, Coahuila.</title>
        <authorList>
            <person name="Olmedo-Alvarez G."/>
        </authorList>
    </citation>
    <scope>NUCLEOTIDE SEQUENCE [LARGE SCALE GENOMIC DNA]</scope>
    <source>
        <strain evidence="5 6">CH451a_14T</strain>
    </source>
</reference>
<evidence type="ECO:0000313" key="6">
    <source>
        <dbReference type="Proteomes" id="UP000325054"/>
    </source>
</evidence>
<feature type="domain" description="Peptidoglycan hydrolase PcsB coiled-coil" evidence="4">
    <location>
        <begin position="110"/>
        <end position="184"/>
    </location>
</feature>
<dbReference type="Gene3D" id="2.70.70.10">
    <property type="entry name" value="Glucose Permease (Domain IIA)"/>
    <property type="match status" value="1"/>
</dbReference>
<dbReference type="AlphaFoldDB" id="A0A5D4T6Q3"/>
<feature type="compositionally biased region" description="Polar residues" evidence="2">
    <location>
        <begin position="22"/>
        <end position="35"/>
    </location>
</feature>
<keyword evidence="1" id="KW-0732">Signal</keyword>
<gene>
    <name evidence="5" type="ORF">FZC80_21765</name>
</gene>
<feature type="compositionally biased region" description="Low complexity" evidence="2">
    <location>
        <begin position="288"/>
        <end position="314"/>
    </location>
</feature>
<dbReference type="Pfam" id="PF24568">
    <property type="entry name" value="CC_PcsB"/>
    <property type="match status" value="1"/>
</dbReference>
<feature type="region of interest" description="Disordered" evidence="2">
    <location>
        <begin position="282"/>
        <end position="326"/>
    </location>
</feature>
<dbReference type="GO" id="GO:0004222">
    <property type="term" value="F:metalloendopeptidase activity"/>
    <property type="evidence" value="ECO:0007669"/>
    <property type="project" value="TreeGrafter"/>
</dbReference>
<organism evidence="5 6">
    <name type="scientific">Rossellomorea aquimaris</name>
    <dbReference type="NCBI Taxonomy" id="189382"/>
    <lineage>
        <taxon>Bacteria</taxon>
        <taxon>Bacillati</taxon>
        <taxon>Bacillota</taxon>
        <taxon>Bacilli</taxon>
        <taxon>Bacillales</taxon>
        <taxon>Bacillaceae</taxon>
        <taxon>Rossellomorea</taxon>
    </lineage>
</organism>
<comment type="caution">
    <text evidence="5">The sequence shown here is derived from an EMBL/GenBank/DDBJ whole genome shotgun (WGS) entry which is preliminary data.</text>
</comment>
<dbReference type="InterPro" id="IPR011055">
    <property type="entry name" value="Dup_hybrid_motif"/>
</dbReference>
<evidence type="ECO:0000313" key="5">
    <source>
        <dbReference type="EMBL" id="TYS71400.1"/>
    </source>
</evidence>
<dbReference type="SUPFAM" id="SSF46579">
    <property type="entry name" value="Prefoldin"/>
    <property type="match status" value="1"/>
</dbReference>
<dbReference type="PANTHER" id="PTHR21666:SF270">
    <property type="entry name" value="MUREIN HYDROLASE ACTIVATOR ENVC"/>
    <property type="match status" value="1"/>
</dbReference>
<name>A0A5D4T6Q3_9BACI</name>
<dbReference type="EMBL" id="VTEW01000031">
    <property type="protein sequence ID" value="TYS71400.1"/>
    <property type="molecule type" value="Genomic_DNA"/>
</dbReference>
<dbReference type="Pfam" id="PF01551">
    <property type="entry name" value="Peptidase_M23"/>
    <property type="match status" value="1"/>
</dbReference>
<evidence type="ECO:0000256" key="1">
    <source>
        <dbReference type="ARBA" id="ARBA00022729"/>
    </source>
</evidence>
<protein>
    <submittedName>
        <fullName evidence="5">Peptidoglycan DD-metalloendopeptidase family protein</fullName>
    </submittedName>
</protein>
<feature type="compositionally biased region" description="Basic and acidic residues" evidence="2">
    <location>
        <begin position="36"/>
        <end position="61"/>
    </location>
</feature>
<proteinExistence type="predicted"/>
<evidence type="ECO:0000259" key="4">
    <source>
        <dbReference type="Pfam" id="PF24568"/>
    </source>
</evidence>
<feature type="region of interest" description="Disordered" evidence="2">
    <location>
        <begin position="22"/>
        <end position="61"/>
    </location>
</feature>
<evidence type="ECO:0000256" key="2">
    <source>
        <dbReference type="SAM" id="MobiDB-lite"/>
    </source>
</evidence>
<evidence type="ECO:0000259" key="3">
    <source>
        <dbReference type="Pfam" id="PF01551"/>
    </source>
</evidence>
<sequence length="460" mass="50807">MKRKTLITLSIAATLTIGGLQTTGSTASAHSSVSDLKNKQEEVKSKKENVDQEIDKKASEINDNISRQEKIKKEIAELDNKTRDTEERIKEKTAEIEKTNEEIEKLKAEIEELKKKIAERNELLKERARSMQEKGGSASYMDVLLGAESFGDFINRITAVNAIVSADKKIIEEQQADQASLEKKQDEVEDKLAQLEGSKAKLVSLKKDLESQKGQKNELFKQLEKEQSQLKVEKTELVAHANELEEMEKEIGGQIQAEQARLAELARQKEIERQKQLEAQRKAEAERLAAQQAAQQASQKSSGGSSNSGSTASAPEPVQTTVVSEGRWTRPSAGYISTEFGWDVLNGKPRFHYGTDIAAGGNVPIVAAADGYVIQSYKSSTYGHVVYMTHSINGKTFTTVYAHMAGAGARSGTYVEKGQKIGMMGNTGFSFGQHLHFELHEGPWNSGKSNAVNPRKYINM</sequence>
<feature type="domain" description="M23ase beta-sheet core" evidence="3">
    <location>
        <begin position="350"/>
        <end position="454"/>
    </location>
</feature>
<dbReference type="InterPro" id="IPR057309">
    <property type="entry name" value="PcsB_CC"/>
</dbReference>
<dbReference type="PANTHER" id="PTHR21666">
    <property type="entry name" value="PEPTIDASE-RELATED"/>
    <property type="match status" value="1"/>
</dbReference>
<dbReference type="OrthoDB" id="9805070at2"/>
<dbReference type="CDD" id="cd12797">
    <property type="entry name" value="M23_peptidase"/>
    <property type="match status" value="1"/>
</dbReference>
<dbReference type="SUPFAM" id="SSF51261">
    <property type="entry name" value="Duplicated hybrid motif"/>
    <property type="match status" value="1"/>
</dbReference>